<name>E3GM86_9FIRM</name>
<sequence length="41" mass="4883">MWGSFQMETIGILQAFYFKLSLRLFLKSAIKKRPFMILIQS</sequence>
<dbReference type="EMBL" id="CP002273">
    <property type="protein sequence ID" value="ADO36714.1"/>
    <property type="molecule type" value="Genomic_DNA"/>
</dbReference>
<dbReference type="Proteomes" id="UP000006873">
    <property type="component" value="Chromosome"/>
</dbReference>
<evidence type="ECO:0000313" key="1">
    <source>
        <dbReference type="EMBL" id="ADO36714.1"/>
    </source>
</evidence>
<organism evidence="1 2">
    <name type="scientific">Eubacterium callanderi</name>
    <dbReference type="NCBI Taxonomy" id="53442"/>
    <lineage>
        <taxon>Bacteria</taxon>
        <taxon>Bacillati</taxon>
        <taxon>Bacillota</taxon>
        <taxon>Clostridia</taxon>
        <taxon>Eubacteriales</taxon>
        <taxon>Eubacteriaceae</taxon>
        <taxon>Eubacterium</taxon>
    </lineage>
</organism>
<protein>
    <submittedName>
        <fullName evidence="1">Uncharacterized protein</fullName>
    </submittedName>
</protein>
<dbReference type="AlphaFoldDB" id="E3GM86"/>
<proteinExistence type="predicted"/>
<evidence type="ECO:0000313" key="2">
    <source>
        <dbReference type="Proteomes" id="UP000006873"/>
    </source>
</evidence>
<gene>
    <name evidence="1" type="ordered locus">ELI_1728</name>
</gene>
<dbReference type="KEGG" id="elm:ELI_1728"/>
<keyword evidence="2" id="KW-1185">Reference proteome</keyword>
<dbReference type="HOGENOM" id="CLU_3270207_0_0_9"/>
<reference evidence="1 2" key="2">
    <citation type="journal article" date="2011" name="J. Bacteriol.">
        <title>Complete genome sequence of a carbon monoxide-utilizing acetogen, Eubacterium limosum KIST612.</title>
        <authorList>
            <person name="Roh H."/>
            <person name="Ko H.J."/>
            <person name="Kim D."/>
            <person name="Choi D.G."/>
            <person name="Park S."/>
            <person name="Kim S."/>
            <person name="Chang I.S."/>
            <person name="Choi I.G."/>
        </authorList>
    </citation>
    <scope>NUCLEOTIDE SEQUENCE [LARGE SCALE GENOMIC DNA]</scope>
    <source>
        <strain evidence="1 2">KIST612</strain>
    </source>
</reference>
<reference key="1">
    <citation type="submission" date="2010-09" db="EMBL/GenBank/DDBJ databases">
        <authorList>
            <person name="Roh H."/>
            <person name="Ko H.-J."/>
            <person name="Kim D."/>
            <person name="Choi D.G."/>
            <person name="Park S."/>
            <person name="Kim S."/>
            <person name="Kim K.H."/>
            <person name="Chang I.S."/>
            <person name="Choi I.-G."/>
        </authorList>
    </citation>
    <scope>NUCLEOTIDE SEQUENCE</scope>
    <source>
        <strain>KIST612</strain>
    </source>
</reference>
<accession>E3GM86</accession>